<dbReference type="InterPro" id="IPR050951">
    <property type="entry name" value="Retrovirus_Pol_polyprotein"/>
</dbReference>
<name>A0A4Y2AYP1_ARAVE</name>
<evidence type="ECO:0000256" key="7">
    <source>
        <dbReference type="ARBA" id="ARBA00022918"/>
    </source>
</evidence>
<dbReference type="SUPFAM" id="SSF47353">
    <property type="entry name" value="Retrovirus capsid dimerization domain-like"/>
    <property type="match status" value="1"/>
</dbReference>
<dbReference type="FunFam" id="3.30.70.270:FF:000026">
    <property type="entry name" value="Transposon Ty3-G Gag-Pol polyprotein"/>
    <property type="match status" value="1"/>
</dbReference>
<feature type="domain" description="Integrase catalytic" evidence="10">
    <location>
        <begin position="671"/>
        <end position="833"/>
    </location>
</feature>
<dbReference type="GO" id="GO:0003964">
    <property type="term" value="F:RNA-directed DNA polymerase activity"/>
    <property type="evidence" value="ECO:0007669"/>
    <property type="project" value="UniProtKB-KW"/>
</dbReference>
<gene>
    <name evidence="11" type="primary">pol_4161</name>
    <name evidence="12" type="synonym">pol_566</name>
    <name evidence="12" type="ORF">AVEN_201065_1</name>
    <name evidence="11" type="ORF">AVEN_25816_1</name>
</gene>
<dbReference type="InterPro" id="IPR001584">
    <property type="entry name" value="Integrase_cat-core"/>
</dbReference>
<dbReference type="InterPro" id="IPR043502">
    <property type="entry name" value="DNA/RNA_pol_sf"/>
</dbReference>
<dbReference type="FunFam" id="3.10.20.370:FF:000001">
    <property type="entry name" value="Retrovirus-related Pol polyprotein from transposon 17.6-like protein"/>
    <property type="match status" value="1"/>
</dbReference>
<feature type="coiled-coil region" evidence="8">
    <location>
        <begin position="863"/>
        <end position="890"/>
    </location>
</feature>
<dbReference type="Pfam" id="PF17921">
    <property type="entry name" value="Integrase_H2C2"/>
    <property type="match status" value="1"/>
</dbReference>
<dbReference type="PANTHER" id="PTHR37984">
    <property type="entry name" value="PROTEIN CBG26694"/>
    <property type="match status" value="1"/>
</dbReference>
<dbReference type="GO" id="GO:0015074">
    <property type="term" value="P:DNA integration"/>
    <property type="evidence" value="ECO:0007669"/>
    <property type="project" value="InterPro"/>
</dbReference>
<dbReference type="Gene3D" id="3.10.10.10">
    <property type="entry name" value="HIV Type 1 Reverse Transcriptase, subunit A, domain 1"/>
    <property type="match status" value="1"/>
</dbReference>
<evidence type="ECO:0000256" key="6">
    <source>
        <dbReference type="ARBA" id="ARBA00022801"/>
    </source>
</evidence>
<keyword evidence="8" id="KW-0175">Coiled coil</keyword>
<dbReference type="FunFam" id="1.10.340.70:FF:000001">
    <property type="entry name" value="Retrovirus-related Pol polyprotein from transposon gypsy-like Protein"/>
    <property type="match status" value="1"/>
</dbReference>
<dbReference type="FunFam" id="3.30.420.10:FF:000032">
    <property type="entry name" value="Retrovirus-related Pol polyprotein from transposon 297-like Protein"/>
    <property type="match status" value="1"/>
</dbReference>
<accession>A0A4Y2AYP1</accession>
<dbReference type="EMBL" id="BGPR01081919">
    <property type="protein sequence ID" value="GBL85063.1"/>
    <property type="molecule type" value="Genomic_DNA"/>
</dbReference>
<dbReference type="InterPro" id="IPR000477">
    <property type="entry name" value="RT_dom"/>
</dbReference>
<evidence type="ECO:0000256" key="3">
    <source>
        <dbReference type="ARBA" id="ARBA00022695"/>
    </source>
</evidence>
<dbReference type="EMBL" id="BGPR01081898">
    <property type="protein sequence ID" value="GBL84990.1"/>
    <property type="molecule type" value="Genomic_DNA"/>
</dbReference>
<evidence type="ECO:0000313" key="13">
    <source>
        <dbReference type="Proteomes" id="UP000499080"/>
    </source>
</evidence>
<dbReference type="Pfam" id="PF00665">
    <property type="entry name" value="rve"/>
    <property type="match status" value="1"/>
</dbReference>
<reference evidence="11 13" key="1">
    <citation type="journal article" date="2019" name="Sci. Rep.">
        <title>Orb-weaving spider Araneus ventricosus genome elucidates the spidroin gene catalogue.</title>
        <authorList>
            <person name="Kono N."/>
            <person name="Nakamura H."/>
            <person name="Ohtoshi R."/>
            <person name="Moran D.A.P."/>
            <person name="Shinohara A."/>
            <person name="Yoshida Y."/>
            <person name="Fujiwara M."/>
            <person name="Mori M."/>
            <person name="Tomita M."/>
            <person name="Arakawa K."/>
        </authorList>
    </citation>
    <scope>NUCLEOTIDE SEQUENCE [LARGE SCALE GENOMIC DNA]</scope>
</reference>
<dbReference type="InterPro" id="IPR012337">
    <property type="entry name" value="RNaseH-like_sf"/>
</dbReference>
<dbReference type="InterPro" id="IPR036397">
    <property type="entry name" value="RNaseH_sf"/>
</dbReference>
<organism evidence="11 13">
    <name type="scientific">Araneus ventricosus</name>
    <name type="common">Orbweaver spider</name>
    <name type="synonym">Epeira ventricosa</name>
    <dbReference type="NCBI Taxonomy" id="182803"/>
    <lineage>
        <taxon>Eukaryota</taxon>
        <taxon>Metazoa</taxon>
        <taxon>Ecdysozoa</taxon>
        <taxon>Arthropoda</taxon>
        <taxon>Chelicerata</taxon>
        <taxon>Arachnida</taxon>
        <taxon>Araneae</taxon>
        <taxon>Araneomorphae</taxon>
        <taxon>Entelegynae</taxon>
        <taxon>Araneoidea</taxon>
        <taxon>Araneidae</taxon>
        <taxon>Araneus</taxon>
    </lineage>
</organism>
<keyword evidence="6" id="KW-0378">Hydrolase</keyword>
<dbReference type="InterPro" id="IPR041588">
    <property type="entry name" value="Integrase_H2C2"/>
</dbReference>
<dbReference type="PANTHER" id="PTHR37984:SF5">
    <property type="entry name" value="PROTEIN NYNRIN-LIKE"/>
    <property type="match status" value="1"/>
</dbReference>
<keyword evidence="3" id="KW-0548">Nucleotidyltransferase</keyword>
<dbReference type="InterPro" id="IPR043128">
    <property type="entry name" value="Rev_trsase/Diguanyl_cyclase"/>
</dbReference>
<dbReference type="Proteomes" id="UP000499080">
    <property type="component" value="Unassembled WGS sequence"/>
</dbReference>
<dbReference type="GO" id="GO:0042575">
    <property type="term" value="C:DNA polymerase complex"/>
    <property type="evidence" value="ECO:0007669"/>
    <property type="project" value="UniProtKB-ARBA"/>
</dbReference>
<dbReference type="GO" id="GO:0003676">
    <property type="term" value="F:nucleic acid binding"/>
    <property type="evidence" value="ECO:0007669"/>
    <property type="project" value="InterPro"/>
</dbReference>
<proteinExistence type="predicted"/>
<dbReference type="Pfam" id="PF00078">
    <property type="entry name" value="RVT_1"/>
    <property type="match status" value="1"/>
</dbReference>
<keyword evidence="7" id="KW-0695">RNA-directed DNA polymerase</keyword>
<dbReference type="Gene3D" id="3.30.420.10">
    <property type="entry name" value="Ribonuclease H-like superfamily/Ribonuclease H"/>
    <property type="match status" value="1"/>
</dbReference>
<evidence type="ECO:0000256" key="2">
    <source>
        <dbReference type="ARBA" id="ARBA00022679"/>
    </source>
</evidence>
<evidence type="ECO:0000313" key="12">
    <source>
        <dbReference type="EMBL" id="GBL85063.1"/>
    </source>
</evidence>
<dbReference type="GO" id="GO:0004519">
    <property type="term" value="F:endonuclease activity"/>
    <property type="evidence" value="ECO:0007669"/>
    <property type="project" value="UniProtKB-KW"/>
</dbReference>
<dbReference type="GO" id="GO:0016787">
    <property type="term" value="F:hydrolase activity"/>
    <property type="evidence" value="ECO:0007669"/>
    <property type="project" value="UniProtKB-KW"/>
</dbReference>
<evidence type="ECO:0000256" key="8">
    <source>
        <dbReference type="SAM" id="Coils"/>
    </source>
</evidence>
<dbReference type="InterPro" id="IPR041373">
    <property type="entry name" value="RT_RNaseH"/>
</dbReference>
<evidence type="ECO:0000256" key="4">
    <source>
        <dbReference type="ARBA" id="ARBA00022722"/>
    </source>
</evidence>
<dbReference type="SUPFAM" id="SSF56672">
    <property type="entry name" value="DNA/RNA polymerases"/>
    <property type="match status" value="1"/>
</dbReference>
<dbReference type="EC" id="2.7.7.49" evidence="1"/>
<evidence type="ECO:0000256" key="5">
    <source>
        <dbReference type="ARBA" id="ARBA00022759"/>
    </source>
</evidence>
<dbReference type="Gene3D" id="3.30.70.270">
    <property type="match status" value="2"/>
</dbReference>
<dbReference type="OrthoDB" id="6430750at2759"/>
<keyword evidence="5" id="KW-0255">Endonuclease</keyword>
<evidence type="ECO:0000313" key="11">
    <source>
        <dbReference type="EMBL" id="GBL84990.1"/>
    </source>
</evidence>
<dbReference type="PROSITE" id="PS50878">
    <property type="entry name" value="RT_POL"/>
    <property type="match status" value="1"/>
</dbReference>
<feature type="coiled-coil region" evidence="8">
    <location>
        <begin position="47"/>
        <end position="95"/>
    </location>
</feature>
<evidence type="ECO:0000259" key="9">
    <source>
        <dbReference type="PROSITE" id="PS50878"/>
    </source>
</evidence>
<dbReference type="CDD" id="cd01647">
    <property type="entry name" value="RT_LTR"/>
    <property type="match status" value="1"/>
</dbReference>
<protein>
    <recommendedName>
        <fullName evidence="1">RNA-directed DNA polymerase</fullName>
        <ecNumber evidence="1">2.7.7.49</ecNumber>
    </recommendedName>
</protein>
<sequence length="1471" mass="169442">MAFLGKAKKSDLISLAIELGEEVTNDLRVVDLRELITKSKKYEVEFVANMLDAISEERVEKEKLERQNEERAFELEKQNKELEKQRIELECLRVKQGSSESVVESFNQNFQKLMPRFNIQTDDMGLFLELFERQAKFAQIPNGRWVSYLIGILPTEINNLIAREPEDKARDYEHIKSLLLQRFKLTAEKFRQLMVKSQKSPDSTWHDFYHEIKTYFEGWLSGLKVETFDQLKDLMIVDQIKKRAPGDFKEHFLDEWASIISPTELVGKMEEFEDAKKTIMGKPKLDHKAKTTGNSIRTFNVPINKYKGNKIPQNSNFKKESESRGFSKKFETNADRRKKLQCFECGSYEHLRPQCPQIRAPKSEVNRIGREADRSLLDPYTKIGKINGYSMPILRDTGATVDVVCQKYVNRDRMTGEHVWVKHIFDDHMTCLPVAQIDVECDLGKVTTKAVVVEDKLDQGRYILGNQTADLLKQITESSKLNSEIVNAVVTRSKGRKLGNDESLLEEQVNTEIYDEEILGDGENQAECTVNDEVLPKTDLGDPLKKLIEVDSSNFIEEQQKSKELAILIELVKTKGNQTNFDVKNGVLVRKKINKLGGEEYAIVVPETLREQIKTMCHEGTSGHLGVLKTKDRLLRHFFWPNCYKDIEEFVKTCDPCQRVGKTTDKKKAPLVAVPIISEVFSKLNIDACGPLPTSTQGNKFIITVMCLASKYPDAVPVPDITSKSVVNALLQIFSRMGFPREIQTDQGKSFMSILTVEFLEKFGIKIVRSSIYHPQSNPVERFHRSVKRILRVLCIEAAPDWETQIPAALFALRTVTHESTGFSPAELVHGNNLRTPAVLLYEKWLRPEEQENIVLEYVFELINRLRKSRELAKEKMEEMRDRRKKWYDRNAIKREFHEGDSVLVLSVNQPHKLAPQWKGPGTIEKKLSETNYVVSFEGKQEINKVYHINMLKPYFKRPELVNIVNHLETETTTSSELEEDFPYMLADPNVFDFQEVIETNNLRERLSDDQIGQLENLLVKYYRIFSNIPGKTNLVEHDIELICDKPIKHKPYRMTNRQNDLLKAEIGKMLKYNIIEPGASEFTSPMILVETPGREPRPCIDYRKLNEITRTQFYPIPNIEQRVETVAKARYITLIDLTKGYWQIPLSKRAQGIAAFATSWGVYRPLRMPFGLKNAPFYFSKMMNEILEGCDEYAIPYLDDIAIFSQTWDEHLKHLQDVLERIKRAKLTIKPPKCKFAQDEVQYLGHIVGHGKRSPAELKVKAVQNFPIPTTKTEIRAFLGLAGYYRQYIPMFSVITAPLTDLLKGRNKKGKIEWNEECTKAIELLKDKLTSKPILHAPDFTKPFILQTDASDLGYGVVLAQMDNEGREYPILYISKKFTSAERKYSTTEKECAAILYGIKKLKGYIDGQTEFCIQTDHNPLVWLKKNAGTNQRLLRWALALQAHNYTIEHKKGKDNLNVDCLSRNPLNTP</sequence>
<dbReference type="PROSITE" id="PS50994">
    <property type="entry name" value="INTEGRASE"/>
    <property type="match status" value="1"/>
</dbReference>
<keyword evidence="4" id="KW-0540">Nuclease</keyword>
<keyword evidence="13" id="KW-1185">Reference proteome</keyword>
<dbReference type="Gene3D" id="3.10.20.370">
    <property type="match status" value="1"/>
</dbReference>
<comment type="caution">
    <text evidence="11">The sequence shown here is derived from an EMBL/GenBank/DDBJ whole genome shotgun (WGS) entry which is preliminary data.</text>
</comment>
<keyword evidence="2" id="KW-0808">Transferase</keyword>
<dbReference type="Gene3D" id="1.10.340.70">
    <property type="match status" value="1"/>
</dbReference>
<dbReference type="CDD" id="cd09274">
    <property type="entry name" value="RNase_HI_RT_Ty3"/>
    <property type="match status" value="1"/>
</dbReference>
<feature type="domain" description="Reverse transcriptase" evidence="9">
    <location>
        <begin position="1071"/>
        <end position="1249"/>
    </location>
</feature>
<dbReference type="Pfam" id="PF17917">
    <property type="entry name" value="RT_RNaseH"/>
    <property type="match status" value="1"/>
</dbReference>
<evidence type="ECO:0000259" key="10">
    <source>
        <dbReference type="PROSITE" id="PS50994"/>
    </source>
</evidence>
<dbReference type="SUPFAM" id="SSF53098">
    <property type="entry name" value="Ribonuclease H-like"/>
    <property type="match status" value="1"/>
</dbReference>
<evidence type="ECO:0000256" key="1">
    <source>
        <dbReference type="ARBA" id="ARBA00012493"/>
    </source>
</evidence>